<keyword evidence="1" id="KW-1133">Transmembrane helix</keyword>
<feature type="transmembrane region" description="Helical" evidence="1">
    <location>
        <begin position="36"/>
        <end position="57"/>
    </location>
</feature>
<feature type="transmembrane region" description="Helical" evidence="1">
    <location>
        <begin position="201"/>
        <end position="220"/>
    </location>
</feature>
<feature type="transmembrane region" description="Helical" evidence="1">
    <location>
        <begin position="101"/>
        <end position="120"/>
    </location>
</feature>
<evidence type="ECO:0000313" key="3">
    <source>
        <dbReference type="EMBL" id="KAB2928530.1"/>
    </source>
</evidence>
<sequence length="382" mass="44162">MHTLYIATVFAGALVCLLASLLLFSRRNDGNRSRVILAVIVLFSVVNYSTRFFALLNGNIPELVVSAKLLLQANFMVLGYILYPIEVIAPGWLNRWRVVKLYSYWLVLVVVYLITEWAGIRYTAFGSLLEMLAFAGRFEVWFRLVLALFIFIPGVLVFFIHRTRLYQNSDHIWVKKYVATLSLNVLAYLLVLLFNHPVFNIIYYYISVGCSLYIVYMELFDRIIVPSTRNMATPPAQHRPDIQSMSVSIPTNTIVDKKDSVVIRRLESHMHTNKAWRNPDLTLNILASEIFTNRTSLAQALHESGYESYTYYINRLRTEDFILQIESGKTTNFQEAFFEAGFRSRSTALRNFRLFTGATPSEYFRREGITVDEEKESIKQTI</sequence>
<accession>A0A833LYT6</accession>
<dbReference type="GO" id="GO:0043565">
    <property type="term" value="F:sequence-specific DNA binding"/>
    <property type="evidence" value="ECO:0007669"/>
    <property type="project" value="InterPro"/>
</dbReference>
<comment type="caution">
    <text evidence="3">The sequence shown here is derived from an EMBL/GenBank/DDBJ whole genome shotgun (WGS) entry which is preliminary data.</text>
</comment>
<dbReference type="Gene3D" id="1.10.10.60">
    <property type="entry name" value="Homeodomain-like"/>
    <property type="match status" value="1"/>
</dbReference>
<keyword evidence="1" id="KW-0812">Transmembrane</keyword>
<dbReference type="EMBL" id="WBUI01000048">
    <property type="protein sequence ID" value="KAB2928530.1"/>
    <property type="molecule type" value="Genomic_DNA"/>
</dbReference>
<dbReference type="Proteomes" id="UP000460298">
    <property type="component" value="Unassembled WGS sequence"/>
</dbReference>
<gene>
    <name evidence="3" type="ORF">F9K24_21825</name>
</gene>
<evidence type="ECO:0000313" key="4">
    <source>
        <dbReference type="Proteomes" id="UP000460298"/>
    </source>
</evidence>
<feature type="domain" description="HTH araC/xylS-type" evidence="2">
    <location>
        <begin position="260"/>
        <end position="366"/>
    </location>
</feature>
<dbReference type="PROSITE" id="PS01124">
    <property type="entry name" value="HTH_ARAC_FAMILY_2"/>
    <property type="match status" value="1"/>
</dbReference>
<evidence type="ECO:0000259" key="2">
    <source>
        <dbReference type="PROSITE" id="PS01124"/>
    </source>
</evidence>
<organism evidence="3 4">
    <name type="scientific">Leptonema illini</name>
    <dbReference type="NCBI Taxonomy" id="183"/>
    <lineage>
        <taxon>Bacteria</taxon>
        <taxon>Pseudomonadati</taxon>
        <taxon>Spirochaetota</taxon>
        <taxon>Spirochaetia</taxon>
        <taxon>Leptospirales</taxon>
        <taxon>Leptospiraceae</taxon>
        <taxon>Leptonema</taxon>
    </lineage>
</organism>
<evidence type="ECO:0000256" key="1">
    <source>
        <dbReference type="SAM" id="Phobius"/>
    </source>
</evidence>
<feature type="transmembrane region" description="Helical" evidence="1">
    <location>
        <begin position="140"/>
        <end position="160"/>
    </location>
</feature>
<proteinExistence type="predicted"/>
<name>A0A833LYT6_9LEPT</name>
<dbReference type="GO" id="GO:0003700">
    <property type="term" value="F:DNA-binding transcription factor activity"/>
    <property type="evidence" value="ECO:0007669"/>
    <property type="project" value="InterPro"/>
</dbReference>
<dbReference type="SMART" id="SM00342">
    <property type="entry name" value="HTH_ARAC"/>
    <property type="match status" value="1"/>
</dbReference>
<feature type="transmembrane region" description="Helical" evidence="1">
    <location>
        <begin position="172"/>
        <end position="195"/>
    </location>
</feature>
<dbReference type="AlphaFoldDB" id="A0A833LYT6"/>
<dbReference type="InterPro" id="IPR018060">
    <property type="entry name" value="HTH_AraC"/>
</dbReference>
<feature type="transmembrane region" description="Helical" evidence="1">
    <location>
        <begin position="69"/>
        <end position="89"/>
    </location>
</feature>
<feature type="transmembrane region" description="Helical" evidence="1">
    <location>
        <begin position="6"/>
        <end position="24"/>
    </location>
</feature>
<protein>
    <submittedName>
        <fullName evidence="3">AraC family transcriptional regulator</fullName>
    </submittedName>
</protein>
<reference evidence="3 4" key="1">
    <citation type="submission" date="2019-10" db="EMBL/GenBank/DDBJ databases">
        <title>Extracellular Electron Transfer in a Candidatus Methanoperedens spp. Enrichment Culture.</title>
        <authorList>
            <person name="Berger S."/>
            <person name="Rangel Shaw D."/>
            <person name="Berben T."/>
            <person name="In 'T Zandt M."/>
            <person name="Frank J."/>
            <person name="Reimann J."/>
            <person name="Jetten M.S.M."/>
            <person name="Welte C.U."/>
        </authorList>
    </citation>
    <scope>NUCLEOTIDE SEQUENCE [LARGE SCALE GENOMIC DNA]</scope>
    <source>
        <strain evidence="3">SB12</strain>
    </source>
</reference>
<keyword evidence="1" id="KW-0472">Membrane</keyword>